<organism evidence="3 4">
    <name type="scientific">Luteolibacter luteus</name>
    <dbReference type="NCBI Taxonomy" id="2728835"/>
    <lineage>
        <taxon>Bacteria</taxon>
        <taxon>Pseudomonadati</taxon>
        <taxon>Verrucomicrobiota</taxon>
        <taxon>Verrucomicrobiia</taxon>
        <taxon>Verrucomicrobiales</taxon>
        <taxon>Verrucomicrobiaceae</taxon>
        <taxon>Luteolibacter</taxon>
    </lineage>
</organism>
<keyword evidence="2" id="KW-1133">Transmembrane helix</keyword>
<protein>
    <submittedName>
        <fullName evidence="3">Uncharacterized protein</fullName>
    </submittedName>
</protein>
<dbReference type="RefSeq" id="WP_169454666.1">
    <property type="nucleotide sequence ID" value="NZ_CP051774.1"/>
</dbReference>
<keyword evidence="4" id="KW-1185">Reference proteome</keyword>
<feature type="region of interest" description="Disordered" evidence="1">
    <location>
        <begin position="33"/>
        <end position="78"/>
    </location>
</feature>
<gene>
    <name evidence="3" type="ORF">HHL09_10875</name>
</gene>
<dbReference type="EMBL" id="CP051774">
    <property type="protein sequence ID" value="QJE96265.1"/>
    <property type="molecule type" value="Genomic_DNA"/>
</dbReference>
<feature type="transmembrane region" description="Helical" evidence="2">
    <location>
        <begin position="6"/>
        <end position="26"/>
    </location>
</feature>
<sequence length="78" mass="8411">MKLSTLGVIGCVGLAVAGLVCLFIGVNPNFLHPQAPPDDSAIEEVVAPSPPEDDEEQPEEEKKPEPEHRRVRGQSPSR</sequence>
<keyword evidence="2" id="KW-0472">Membrane</keyword>
<evidence type="ECO:0000256" key="2">
    <source>
        <dbReference type="SAM" id="Phobius"/>
    </source>
</evidence>
<dbReference type="AlphaFoldDB" id="A0A858RHS6"/>
<evidence type="ECO:0000313" key="3">
    <source>
        <dbReference type="EMBL" id="QJE96265.1"/>
    </source>
</evidence>
<proteinExistence type="predicted"/>
<reference evidence="3 4" key="1">
    <citation type="submission" date="2020-04" db="EMBL/GenBank/DDBJ databases">
        <title>Luteolibacter sp. G-1-1-1 isolated from soil.</title>
        <authorList>
            <person name="Dahal R.H."/>
        </authorList>
    </citation>
    <scope>NUCLEOTIDE SEQUENCE [LARGE SCALE GENOMIC DNA]</scope>
    <source>
        <strain evidence="3 4">G-1-1-1</strain>
    </source>
</reference>
<evidence type="ECO:0000256" key="1">
    <source>
        <dbReference type="SAM" id="MobiDB-lite"/>
    </source>
</evidence>
<accession>A0A858RHS6</accession>
<keyword evidence="2" id="KW-0812">Transmembrane</keyword>
<name>A0A858RHS6_9BACT</name>
<evidence type="ECO:0000313" key="4">
    <source>
        <dbReference type="Proteomes" id="UP000501812"/>
    </source>
</evidence>
<dbReference type="KEGG" id="luo:HHL09_10875"/>
<dbReference type="Proteomes" id="UP000501812">
    <property type="component" value="Chromosome"/>
</dbReference>